<reference evidence="2" key="1">
    <citation type="submission" date="2022-10" db="EMBL/GenBank/DDBJ databases">
        <title>Puccinia triticina Genome sequencing and assembly.</title>
        <authorList>
            <person name="Li C."/>
        </authorList>
    </citation>
    <scope>NUCLEOTIDE SEQUENCE</scope>
    <source>
        <strain evidence="2">Pt15</strain>
    </source>
</reference>
<dbReference type="Proteomes" id="UP001164743">
    <property type="component" value="Chromosome 10A"/>
</dbReference>
<dbReference type="RefSeq" id="XP_053024168.1">
    <property type="nucleotide sequence ID" value="XM_053160494.1"/>
</dbReference>
<name>A0ABY7CTK3_9BASI</name>
<feature type="region of interest" description="Disordered" evidence="1">
    <location>
        <begin position="1"/>
        <end position="86"/>
    </location>
</feature>
<protein>
    <submittedName>
        <fullName evidence="2">Uncharacterized protein</fullName>
    </submittedName>
</protein>
<gene>
    <name evidence="2" type="ORF">PtA15_10A32</name>
</gene>
<proteinExistence type="predicted"/>
<sequence>MATPQLGSATSPPLSPVLPIPPAESGLGPDNHDVSMVEASAEESGAADPQGSTENCSFSGDDGHTTPKLPSAEVSDPVGSKTSRLDEIRVQMKTALSEL</sequence>
<keyword evidence="3" id="KW-1185">Reference proteome</keyword>
<dbReference type="EMBL" id="CP110430">
    <property type="protein sequence ID" value="WAQ88613.1"/>
    <property type="molecule type" value="Genomic_DNA"/>
</dbReference>
<organism evidence="2 3">
    <name type="scientific">Puccinia triticina</name>
    <dbReference type="NCBI Taxonomy" id="208348"/>
    <lineage>
        <taxon>Eukaryota</taxon>
        <taxon>Fungi</taxon>
        <taxon>Dikarya</taxon>
        <taxon>Basidiomycota</taxon>
        <taxon>Pucciniomycotina</taxon>
        <taxon>Pucciniomycetes</taxon>
        <taxon>Pucciniales</taxon>
        <taxon>Pucciniaceae</taxon>
        <taxon>Puccinia</taxon>
    </lineage>
</organism>
<dbReference type="GeneID" id="77801378"/>
<evidence type="ECO:0000313" key="3">
    <source>
        <dbReference type="Proteomes" id="UP001164743"/>
    </source>
</evidence>
<accession>A0ABY7CTK3</accession>
<evidence type="ECO:0000313" key="2">
    <source>
        <dbReference type="EMBL" id="WAQ88613.1"/>
    </source>
</evidence>
<evidence type="ECO:0000256" key="1">
    <source>
        <dbReference type="SAM" id="MobiDB-lite"/>
    </source>
</evidence>
<feature type="compositionally biased region" description="Polar residues" evidence="1">
    <location>
        <begin position="1"/>
        <end position="10"/>
    </location>
</feature>
<feature type="compositionally biased region" description="Pro residues" evidence="1">
    <location>
        <begin position="13"/>
        <end position="22"/>
    </location>
</feature>